<name>A0A8J2SWU3_9STRA</name>
<dbReference type="InterPro" id="IPR008775">
    <property type="entry name" value="Phytyl_CoA_dOase-like"/>
</dbReference>
<sequence length="281" mass="30540">MSEYLYTHDALTVPRGADAGASLELRAATACPPLDVAKFRDDGFLILKDAAASDAIARAAAYVATHEACWSAPSGTRPDDWRMHRDQRLDAPVADGHLPILDLLREPRLAAAIRCLAGAEAHAVSYTQVARRTPAPRKARRRNLPDTSYHIDGEANASGARFPDVFSLLVAVALTPHERPGMGNLTVFPQGHLRDWHQYPDWKLDKALPDIGRPYEVPLGVGDAVLCHPLLPHRGGRNDSESSRDLVFFRVQLAGIDYATPERAAALLADPWAELGVPSSA</sequence>
<evidence type="ECO:0000256" key="1">
    <source>
        <dbReference type="SAM" id="MobiDB-lite"/>
    </source>
</evidence>
<evidence type="ECO:0008006" key="4">
    <source>
        <dbReference type="Google" id="ProtNLM"/>
    </source>
</evidence>
<proteinExistence type="predicted"/>
<accession>A0A8J2SWU3</accession>
<dbReference type="Pfam" id="PF05721">
    <property type="entry name" value="PhyH"/>
    <property type="match status" value="1"/>
</dbReference>
<keyword evidence="3" id="KW-1185">Reference proteome</keyword>
<gene>
    <name evidence="2" type="ORF">PECAL_4P21220</name>
</gene>
<protein>
    <recommendedName>
        <fullName evidence="4">Phytanoyl-CoA dioxygenase</fullName>
    </recommendedName>
</protein>
<dbReference type="Gene3D" id="2.60.120.620">
    <property type="entry name" value="q2cbj1_9rhob like domain"/>
    <property type="match status" value="1"/>
</dbReference>
<evidence type="ECO:0000313" key="2">
    <source>
        <dbReference type="EMBL" id="CAH0374819.1"/>
    </source>
</evidence>
<evidence type="ECO:0000313" key="3">
    <source>
        <dbReference type="Proteomes" id="UP000789595"/>
    </source>
</evidence>
<dbReference type="SUPFAM" id="SSF51197">
    <property type="entry name" value="Clavaminate synthase-like"/>
    <property type="match status" value="1"/>
</dbReference>
<reference evidence="2" key="1">
    <citation type="submission" date="2021-11" db="EMBL/GenBank/DDBJ databases">
        <authorList>
            <consortium name="Genoscope - CEA"/>
            <person name="William W."/>
        </authorList>
    </citation>
    <scope>NUCLEOTIDE SEQUENCE</scope>
</reference>
<organism evidence="2 3">
    <name type="scientific">Pelagomonas calceolata</name>
    <dbReference type="NCBI Taxonomy" id="35677"/>
    <lineage>
        <taxon>Eukaryota</taxon>
        <taxon>Sar</taxon>
        <taxon>Stramenopiles</taxon>
        <taxon>Ochrophyta</taxon>
        <taxon>Pelagophyceae</taxon>
        <taxon>Pelagomonadales</taxon>
        <taxon>Pelagomonadaceae</taxon>
        <taxon>Pelagomonas</taxon>
    </lineage>
</organism>
<dbReference type="EMBL" id="CAKKNE010000004">
    <property type="protein sequence ID" value="CAH0374819.1"/>
    <property type="molecule type" value="Genomic_DNA"/>
</dbReference>
<feature type="region of interest" description="Disordered" evidence="1">
    <location>
        <begin position="131"/>
        <end position="155"/>
    </location>
</feature>
<dbReference type="Proteomes" id="UP000789595">
    <property type="component" value="Unassembled WGS sequence"/>
</dbReference>
<comment type="caution">
    <text evidence="2">The sequence shown here is derived from an EMBL/GenBank/DDBJ whole genome shotgun (WGS) entry which is preliminary data.</text>
</comment>
<dbReference type="AlphaFoldDB" id="A0A8J2SWU3"/>